<reference evidence="2 3" key="1">
    <citation type="submission" date="2019-08" db="EMBL/GenBank/DDBJ databases">
        <title>Identification of a novel species of the genus Boseongicola.</title>
        <authorList>
            <person name="Zhang X.-Q."/>
        </authorList>
    </citation>
    <scope>NUCLEOTIDE SEQUENCE [LARGE SCALE GENOMIC DNA]</scope>
    <source>
        <strain evidence="2 3">HY14</strain>
    </source>
</reference>
<keyword evidence="1" id="KW-1133">Transmembrane helix</keyword>
<keyword evidence="1" id="KW-0472">Membrane</keyword>
<name>A0A5D0RQ55_9RHOB</name>
<comment type="caution">
    <text evidence="2">The sequence shown here is derived from an EMBL/GenBank/DDBJ whole genome shotgun (WGS) entry which is preliminary data.</text>
</comment>
<evidence type="ECO:0000256" key="1">
    <source>
        <dbReference type="SAM" id="Phobius"/>
    </source>
</evidence>
<gene>
    <name evidence="2" type="ORF">FVF75_02245</name>
</gene>
<dbReference type="AlphaFoldDB" id="A0A5D0RQ55"/>
<accession>A0A5D0RQ55</accession>
<feature type="transmembrane region" description="Helical" evidence="1">
    <location>
        <begin position="13"/>
        <end position="33"/>
    </location>
</feature>
<proteinExistence type="predicted"/>
<organism evidence="2 3">
    <name type="scientific">Maritimibacter fusiformis</name>
    <dbReference type="NCBI Taxonomy" id="2603819"/>
    <lineage>
        <taxon>Bacteria</taxon>
        <taxon>Pseudomonadati</taxon>
        <taxon>Pseudomonadota</taxon>
        <taxon>Alphaproteobacteria</taxon>
        <taxon>Rhodobacterales</taxon>
        <taxon>Roseobacteraceae</taxon>
        <taxon>Maritimibacter</taxon>
    </lineage>
</organism>
<protein>
    <submittedName>
        <fullName evidence="2">Uncharacterized protein</fullName>
    </submittedName>
</protein>
<keyword evidence="1" id="KW-0812">Transmembrane</keyword>
<evidence type="ECO:0000313" key="2">
    <source>
        <dbReference type="EMBL" id="TYB83025.1"/>
    </source>
</evidence>
<dbReference type="RefSeq" id="WP_148376115.1">
    <property type="nucleotide sequence ID" value="NZ_VSIY01000003.1"/>
</dbReference>
<evidence type="ECO:0000313" key="3">
    <source>
        <dbReference type="Proteomes" id="UP000322080"/>
    </source>
</evidence>
<keyword evidence="3" id="KW-1185">Reference proteome</keyword>
<sequence>MKLFKRSSSFLDIWMTVFVISAAFFAISFFTVARYERENSQEIISPKLILSLKAGHAETCQIAIRNQIQSQGLKLSEDEIERQCQCVGDAYFNSLSQKEYDEMMKTANLPQRVLTRREDIQLECFVRSLTE</sequence>
<dbReference type="Proteomes" id="UP000322080">
    <property type="component" value="Unassembled WGS sequence"/>
</dbReference>
<dbReference type="EMBL" id="VSIY01000003">
    <property type="protein sequence ID" value="TYB83025.1"/>
    <property type="molecule type" value="Genomic_DNA"/>
</dbReference>